<keyword evidence="2" id="KW-0378">Hydrolase</keyword>
<dbReference type="Proteomes" id="UP000257109">
    <property type="component" value="Unassembled WGS sequence"/>
</dbReference>
<accession>A0A371ENF0</accession>
<dbReference type="HAMAP" id="MF_01876">
    <property type="entry name" value="PsiMP_glycosidase"/>
    <property type="match status" value="1"/>
</dbReference>
<evidence type="ECO:0000256" key="1">
    <source>
        <dbReference type="ARBA" id="ARBA00022723"/>
    </source>
</evidence>
<dbReference type="EMBL" id="QJKJ01012967">
    <property type="protein sequence ID" value="RDX67496.1"/>
    <property type="molecule type" value="Genomic_DNA"/>
</dbReference>
<keyword evidence="1" id="KW-0479">Metal-binding</keyword>
<dbReference type="InterPro" id="IPR007342">
    <property type="entry name" value="PsuG"/>
</dbReference>
<comment type="caution">
    <text evidence="6">The sequence shown here is derived from an EMBL/GenBank/DDBJ whole genome shotgun (WGS) entry which is preliminary data.</text>
</comment>
<dbReference type="InterPro" id="IPR022830">
    <property type="entry name" value="Indigdn_synthA-like"/>
</dbReference>
<reference evidence="6" key="1">
    <citation type="submission" date="2018-05" db="EMBL/GenBank/DDBJ databases">
        <title>Draft genome of Mucuna pruriens seed.</title>
        <authorList>
            <person name="Nnadi N.E."/>
            <person name="Vos R."/>
            <person name="Hasami M.H."/>
            <person name="Devisetty U.K."/>
            <person name="Aguiy J.C."/>
        </authorList>
    </citation>
    <scope>NUCLEOTIDE SEQUENCE [LARGE SCALE GENOMIC DNA]</scope>
    <source>
        <strain evidence="6">JCA_2017</strain>
    </source>
</reference>
<evidence type="ECO:0000256" key="3">
    <source>
        <dbReference type="ARBA" id="ARBA00023211"/>
    </source>
</evidence>
<keyword evidence="4" id="KW-0456">Lyase</keyword>
<dbReference type="GO" id="GO:0046872">
    <property type="term" value="F:metal ion binding"/>
    <property type="evidence" value="ECO:0007669"/>
    <property type="project" value="UniProtKB-KW"/>
</dbReference>
<dbReference type="PANTHER" id="PTHR42909">
    <property type="entry name" value="ZGC:136858"/>
    <property type="match status" value="1"/>
</dbReference>
<dbReference type="GO" id="GO:0005737">
    <property type="term" value="C:cytoplasm"/>
    <property type="evidence" value="ECO:0007669"/>
    <property type="project" value="TreeGrafter"/>
</dbReference>
<dbReference type="PANTHER" id="PTHR42909:SF1">
    <property type="entry name" value="CARBOHYDRATE KINASE PFKB DOMAIN-CONTAINING PROTEIN"/>
    <property type="match status" value="1"/>
</dbReference>
<dbReference type="SUPFAM" id="SSF110581">
    <property type="entry name" value="Indigoidine synthase A-like"/>
    <property type="match status" value="1"/>
</dbReference>
<keyword evidence="7" id="KW-1185">Reference proteome</keyword>
<feature type="non-terminal residue" evidence="6">
    <location>
        <position position="340"/>
    </location>
</feature>
<dbReference type="OrthoDB" id="198885at2759"/>
<organism evidence="6 7">
    <name type="scientific">Mucuna pruriens</name>
    <name type="common">Velvet bean</name>
    <name type="synonym">Dolichos pruriens</name>
    <dbReference type="NCBI Taxonomy" id="157652"/>
    <lineage>
        <taxon>Eukaryota</taxon>
        <taxon>Viridiplantae</taxon>
        <taxon>Streptophyta</taxon>
        <taxon>Embryophyta</taxon>
        <taxon>Tracheophyta</taxon>
        <taxon>Spermatophyta</taxon>
        <taxon>Magnoliopsida</taxon>
        <taxon>eudicotyledons</taxon>
        <taxon>Gunneridae</taxon>
        <taxon>Pentapetalae</taxon>
        <taxon>rosids</taxon>
        <taxon>fabids</taxon>
        <taxon>Fabales</taxon>
        <taxon>Fabaceae</taxon>
        <taxon>Papilionoideae</taxon>
        <taxon>50 kb inversion clade</taxon>
        <taxon>NPAAA clade</taxon>
        <taxon>indigoferoid/millettioid clade</taxon>
        <taxon>Phaseoleae</taxon>
        <taxon>Mucuna</taxon>
    </lineage>
</organism>
<evidence type="ECO:0000256" key="4">
    <source>
        <dbReference type="ARBA" id="ARBA00023239"/>
    </source>
</evidence>
<dbReference type="GO" id="GO:0004730">
    <property type="term" value="F:pseudouridylate synthase activity"/>
    <property type="evidence" value="ECO:0007669"/>
    <property type="project" value="InterPro"/>
</dbReference>
<dbReference type="AlphaFoldDB" id="A0A371ENF0"/>
<evidence type="ECO:0000313" key="7">
    <source>
        <dbReference type="Proteomes" id="UP000257109"/>
    </source>
</evidence>
<protein>
    <submittedName>
        <fullName evidence="6">PsuG</fullName>
    </submittedName>
</protein>
<proteinExistence type="inferred from homology"/>
<keyword evidence="3" id="KW-0464">Manganese</keyword>
<evidence type="ECO:0000256" key="2">
    <source>
        <dbReference type="ARBA" id="ARBA00022801"/>
    </source>
</evidence>
<gene>
    <name evidence="6" type="primary">psuG</name>
    <name evidence="6" type="ORF">CR513_53618</name>
</gene>
<dbReference type="GO" id="GO:0016798">
    <property type="term" value="F:hydrolase activity, acting on glycosyl bonds"/>
    <property type="evidence" value="ECO:0007669"/>
    <property type="project" value="UniProtKB-KW"/>
</dbReference>
<keyword evidence="5" id="KW-0326">Glycosidase</keyword>
<dbReference type="STRING" id="157652.A0A371ENF0"/>
<sequence length="340" mass="36371">MAFSAVSRLANLRRHLDLTETVNKAAEVNVIGRPIKVKVASEVSEALSLGRAVVALESTIISHGMPYPQNFETAKEVERIIRENGAVPATIAILDGTPCVGLSIEELERLATLGTKAQKTARRDIAHVVARGGNGATTVSATMFFASMVHIPVFVTGGIGGVHRHWEHTMDISSDLTELGRTPVAVVCAGVKSILDIPRTLEYLETLGVCVAAYKTNEFPAFFTESKASIKLKLGTGILIAVPIPQEHSTSGHIIESAIQKAIKEARENNITGNAETPFLLARVNDLTGGASLAAMNLNNNLDIALVKNNALVGTKVALALAQLRENCQRIDDKQDKQSQ</sequence>
<evidence type="ECO:0000256" key="5">
    <source>
        <dbReference type="ARBA" id="ARBA00023295"/>
    </source>
</evidence>
<dbReference type="Pfam" id="PF04227">
    <property type="entry name" value="Indigoidine_A"/>
    <property type="match status" value="2"/>
</dbReference>
<evidence type="ECO:0000313" key="6">
    <source>
        <dbReference type="EMBL" id="RDX67496.1"/>
    </source>
</evidence>
<name>A0A371ENF0_MUCPR</name>
<dbReference type="Gene3D" id="3.40.1790.10">
    <property type="entry name" value="Indigoidine synthase domain"/>
    <property type="match status" value="2"/>
</dbReference>